<sequence>MIKLLKQFQLIRRTQKINLITCFPFTSSYKQEANVVLCEALNALYEENSRNNKLDILSLYYSKIWEGRLGLVENKILFCQFLENSNQILRKEFAIDKIEKDDNIRINKTQQIFHVFNTITELQIIRWEGIQDLFQWIRNESTYQLFERTNKLHIYLKFINLLYVNQYDILEFHNKIENTIFKFKKVTPEFADERLEYYKAINMLRQFDRIEKAHLKMTILELSKLENRQIGYSLEQLDILTQYINLVCEVFFANLLQKRDIFNVIQEDQEEEEEEEENQDLDDYTLLDPLNRLIRLFLQQDAFYYKRSISSYRDKLVQKEGYLDLVDPVKWRQLMSVSKGLWVLTDDNKHDRSCIDLFENAIFRKLETDTASITDGIQIINYIQDIQEMKVGHQFLIMKSICDQINNQELQDLSITRQNLTNLLHQMLTLERKAEEFELAFIQPALHKLETWIKQSKFDSEFKMCDWYDLNLVIKKHQYTELEEYVNKKLEQS</sequence>
<evidence type="ECO:0000313" key="2">
    <source>
        <dbReference type="Proteomes" id="UP000692954"/>
    </source>
</evidence>
<dbReference type="OrthoDB" id="294759at2759"/>
<name>A0A8S1MHP6_9CILI</name>
<accession>A0A8S1MHP6</accession>
<keyword evidence="2" id="KW-1185">Reference proteome</keyword>
<dbReference type="EMBL" id="CAJJDN010000035">
    <property type="protein sequence ID" value="CAD8077035.1"/>
    <property type="molecule type" value="Genomic_DNA"/>
</dbReference>
<evidence type="ECO:0000313" key="1">
    <source>
        <dbReference type="EMBL" id="CAD8077035.1"/>
    </source>
</evidence>
<proteinExistence type="predicted"/>
<gene>
    <name evidence="1" type="ORF">PSON_ATCC_30995.1.T0350294</name>
</gene>
<comment type="caution">
    <text evidence="1">The sequence shown here is derived from an EMBL/GenBank/DDBJ whole genome shotgun (WGS) entry which is preliminary data.</text>
</comment>
<protein>
    <submittedName>
        <fullName evidence="1">Uncharacterized protein</fullName>
    </submittedName>
</protein>
<dbReference type="AlphaFoldDB" id="A0A8S1MHP6"/>
<dbReference type="Proteomes" id="UP000692954">
    <property type="component" value="Unassembled WGS sequence"/>
</dbReference>
<organism evidence="1 2">
    <name type="scientific">Paramecium sonneborni</name>
    <dbReference type="NCBI Taxonomy" id="65129"/>
    <lineage>
        <taxon>Eukaryota</taxon>
        <taxon>Sar</taxon>
        <taxon>Alveolata</taxon>
        <taxon>Ciliophora</taxon>
        <taxon>Intramacronucleata</taxon>
        <taxon>Oligohymenophorea</taxon>
        <taxon>Peniculida</taxon>
        <taxon>Parameciidae</taxon>
        <taxon>Paramecium</taxon>
    </lineage>
</organism>
<reference evidence="1" key="1">
    <citation type="submission" date="2021-01" db="EMBL/GenBank/DDBJ databases">
        <authorList>
            <consortium name="Genoscope - CEA"/>
            <person name="William W."/>
        </authorList>
    </citation>
    <scope>NUCLEOTIDE SEQUENCE</scope>
</reference>